<dbReference type="EMBL" id="JBBNFP010000046">
    <property type="protein sequence ID" value="MEQ2487423.1"/>
    <property type="molecule type" value="Genomic_DNA"/>
</dbReference>
<comment type="caution">
    <text evidence="2">The sequence shown here is derived from an EMBL/GenBank/DDBJ whole genome shotgun (WGS) entry which is preliminary data.</text>
</comment>
<reference evidence="2 3" key="1">
    <citation type="submission" date="2024-04" db="EMBL/GenBank/DDBJ databases">
        <title>Human intestinal bacterial collection.</title>
        <authorList>
            <person name="Pauvert C."/>
            <person name="Hitch T.C.A."/>
            <person name="Clavel T."/>
        </authorList>
    </citation>
    <scope>NUCLEOTIDE SEQUENCE [LARGE SCALE GENOMIC DNA]</scope>
    <source>
        <strain evidence="2 3">CLA-AA-H145</strain>
    </source>
</reference>
<name>A0ABV1FSN9_9BACT</name>
<accession>A0ABV1FSN9</accession>
<keyword evidence="3" id="KW-1185">Reference proteome</keyword>
<dbReference type="RefSeq" id="WP_215760499.1">
    <property type="nucleotide sequence ID" value="NZ_JAHKBE010000048.1"/>
</dbReference>
<evidence type="ECO:0000313" key="2">
    <source>
        <dbReference type="EMBL" id="MEQ2487423.1"/>
    </source>
</evidence>
<proteinExistence type="predicted"/>
<keyword evidence="1" id="KW-1133">Transmembrane helix</keyword>
<keyword evidence="1" id="KW-0472">Membrane</keyword>
<gene>
    <name evidence="2" type="ORF">AAAT34_10275</name>
</gene>
<dbReference type="Proteomes" id="UP001487296">
    <property type="component" value="Unassembled WGS sequence"/>
</dbReference>
<feature type="transmembrane region" description="Helical" evidence="1">
    <location>
        <begin position="29"/>
        <end position="49"/>
    </location>
</feature>
<organism evidence="2 3">
    <name type="scientific">Hallella faecis</name>
    <dbReference type="NCBI Taxonomy" id="2841596"/>
    <lineage>
        <taxon>Bacteria</taxon>
        <taxon>Pseudomonadati</taxon>
        <taxon>Bacteroidota</taxon>
        <taxon>Bacteroidia</taxon>
        <taxon>Bacteroidales</taxon>
        <taxon>Prevotellaceae</taxon>
        <taxon>Hallella</taxon>
    </lineage>
</organism>
<feature type="transmembrane region" description="Helical" evidence="1">
    <location>
        <begin position="6"/>
        <end position="22"/>
    </location>
</feature>
<evidence type="ECO:0008006" key="4">
    <source>
        <dbReference type="Google" id="ProtNLM"/>
    </source>
</evidence>
<keyword evidence="1" id="KW-0812">Transmembrane</keyword>
<evidence type="ECO:0000256" key="1">
    <source>
        <dbReference type="SAM" id="Phobius"/>
    </source>
</evidence>
<sequence length="51" mass="5581">MTSGISLYIFIFIAAVVALIVVKKVTSCLFKTAALLAIIAILAIIYFTYMH</sequence>
<evidence type="ECO:0000313" key="3">
    <source>
        <dbReference type="Proteomes" id="UP001487296"/>
    </source>
</evidence>
<protein>
    <recommendedName>
        <fullName evidence="4">Sulfate transporter</fullName>
    </recommendedName>
</protein>